<sequence length="716" mass="76636">MWTPLGHGPARGMRLLQKVYGKPVIGTTKPRGSLPLPGVWTSGAKHQQQQQQQVQHRARAVTSPFPAAADHDGHDDLATVPSPHPPQYDSDPSDRMNRLPTSQESGGSSSRSSGIRSSSSGRRSEAAGGNQGTDHTWKKIRRARPYEGDDDVSAAQWDSRRNRPPRQSPSPSHDNGNNGNGYDRSYPPSRMRNQKGDARGFPGVNRLSDSHRVKGPSTFTTLSSSSSAMSPSATAAESANEPSWSVIGLNQQIKGAKTCQQLLLVLRNPRSGALTTVNIATAWVRLGNMQSRGGGRKPAGADTDIAKEEEGATMAACTAVVRQLLEPTEAAAAKMDLRQIANTLWGLAKIGESVLYAHGIREEDGNKMSYVSTSPSRALQQLQNRAIELLQMFAPRPGDGSSSDGAGRRALLQMDVRDATQLWYGMAGLSQHPWGDGLRSGLEEASLQAMEAAVLDEQSGRGVKAAPGPGAGRSGGGGGGWEADLTATAQIVFRMACVSGARMSPEHKTRLTAVIDALSYGGDALSSPLENPDCLLVGAQLLKLDLAKETVRRLHDMALALPPAAAARTGRTAMARALNSAVGLGLQPSASDVRRWERRLLEELTVDGGSYDRWTSEGLSWTMLALSGVKAYVPGTEARDILLGGLRRVVRQMRSNDATRVQHAMRAWGLRLPEREAELLRRKAPNGGGEEWSEPGRRGGGNGGGDYGFRSWGFGR</sequence>
<feature type="compositionally biased region" description="Low complexity" evidence="1">
    <location>
        <begin position="46"/>
        <end position="55"/>
    </location>
</feature>
<feature type="region of interest" description="Disordered" evidence="1">
    <location>
        <begin position="24"/>
        <end position="241"/>
    </location>
</feature>
<feature type="compositionally biased region" description="Gly residues" evidence="1">
    <location>
        <begin position="698"/>
        <end position="707"/>
    </location>
</feature>
<organism evidence="2 3">
    <name type="scientific">Volvox africanus</name>
    <dbReference type="NCBI Taxonomy" id="51714"/>
    <lineage>
        <taxon>Eukaryota</taxon>
        <taxon>Viridiplantae</taxon>
        <taxon>Chlorophyta</taxon>
        <taxon>core chlorophytes</taxon>
        <taxon>Chlorophyceae</taxon>
        <taxon>CS clade</taxon>
        <taxon>Chlamydomonadales</taxon>
        <taxon>Volvocaceae</taxon>
        <taxon>Volvox</taxon>
    </lineage>
</organism>
<accession>A0A8J4BTR2</accession>
<evidence type="ECO:0000313" key="3">
    <source>
        <dbReference type="Proteomes" id="UP000747399"/>
    </source>
</evidence>
<dbReference type="Proteomes" id="UP000747399">
    <property type="component" value="Unassembled WGS sequence"/>
</dbReference>
<evidence type="ECO:0000256" key="1">
    <source>
        <dbReference type="SAM" id="MobiDB-lite"/>
    </source>
</evidence>
<comment type="caution">
    <text evidence="2">The sequence shown here is derived from an EMBL/GenBank/DDBJ whole genome shotgun (WGS) entry which is preliminary data.</text>
</comment>
<reference evidence="2" key="1">
    <citation type="journal article" date="2021" name="Proc. Natl. Acad. Sci. U.S.A.">
        <title>Three genomes in the algal genus Volvox reveal the fate of a haploid sex-determining region after a transition to homothallism.</title>
        <authorList>
            <person name="Yamamoto K."/>
            <person name="Hamaji T."/>
            <person name="Kawai-Toyooka H."/>
            <person name="Matsuzaki R."/>
            <person name="Takahashi F."/>
            <person name="Nishimura Y."/>
            <person name="Kawachi M."/>
            <person name="Noguchi H."/>
            <person name="Minakuchi Y."/>
            <person name="Umen J.G."/>
            <person name="Toyoda A."/>
            <person name="Nozaki H."/>
        </authorList>
    </citation>
    <scope>NUCLEOTIDE SEQUENCE</scope>
    <source>
        <strain evidence="2">NIES-3780</strain>
    </source>
</reference>
<dbReference type="EMBL" id="BNCO01000073">
    <property type="protein sequence ID" value="GIL65178.1"/>
    <property type="molecule type" value="Genomic_DNA"/>
</dbReference>
<protein>
    <submittedName>
        <fullName evidence="2">Uncharacterized protein</fullName>
    </submittedName>
</protein>
<name>A0A8J4BTR2_9CHLO</name>
<dbReference type="AlphaFoldDB" id="A0A8J4BTR2"/>
<proteinExistence type="predicted"/>
<feature type="region of interest" description="Disordered" evidence="1">
    <location>
        <begin position="682"/>
        <end position="716"/>
    </location>
</feature>
<gene>
    <name evidence="2" type="ORF">Vafri_18980</name>
</gene>
<feature type="compositionally biased region" description="Low complexity" evidence="1">
    <location>
        <begin position="217"/>
        <end position="239"/>
    </location>
</feature>
<feature type="compositionally biased region" description="Gly residues" evidence="1">
    <location>
        <begin position="469"/>
        <end position="480"/>
    </location>
</feature>
<feature type="region of interest" description="Disordered" evidence="1">
    <location>
        <begin position="458"/>
        <end position="480"/>
    </location>
</feature>
<feature type="compositionally biased region" description="Low complexity" evidence="1">
    <location>
        <begin position="105"/>
        <end position="121"/>
    </location>
</feature>
<evidence type="ECO:0000313" key="2">
    <source>
        <dbReference type="EMBL" id="GIL65178.1"/>
    </source>
</evidence>
<keyword evidence="3" id="KW-1185">Reference proteome</keyword>